<keyword evidence="2" id="KW-1185">Reference proteome</keyword>
<dbReference type="Proteomes" id="UP000636800">
    <property type="component" value="Chromosome 11"/>
</dbReference>
<dbReference type="Gene3D" id="1.20.1270.60">
    <property type="entry name" value="Arfaptin homology (AH) domain/BAR domain"/>
    <property type="match status" value="1"/>
</dbReference>
<proteinExistence type="predicted"/>
<comment type="caution">
    <text evidence="1">The sequence shown here is derived from an EMBL/GenBank/DDBJ whole genome shotgun (WGS) entry which is preliminary data.</text>
</comment>
<gene>
    <name evidence="1" type="ORF">HPP92_021627</name>
</gene>
<dbReference type="OrthoDB" id="1728340at2759"/>
<dbReference type="AlphaFoldDB" id="A0A835PVX0"/>
<organism evidence="1 2">
    <name type="scientific">Vanilla planifolia</name>
    <name type="common">Vanilla</name>
    <dbReference type="NCBI Taxonomy" id="51239"/>
    <lineage>
        <taxon>Eukaryota</taxon>
        <taxon>Viridiplantae</taxon>
        <taxon>Streptophyta</taxon>
        <taxon>Embryophyta</taxon>
        <taxon>Tracheophyta</taxon>
        <taxon>Spermatophyta</taxon>
        <taxon>Magnoliopsida</taxon>
        <taxon>Liliopsida</taxon>
        <taxon>Asparagales</taxon>
        <taxon>Orchidaceae</taxon>
        <taxon>Vanilloideae</taxon>
        <taxon>Vanilleae</taxon>
        <taxon>Vanilla</taxon>
    </lineage>
</organism>
<dbReference type="SUPFAM" id="SSF103657">
    <property type="entry name" value="BAR/IMD domain-like"/>
    <property type="match status" value="1"/>
</dbReference>
<evidence type="ECO:0000313" key="2">
    <source>
        <dbReference type="Proteomes" id="UP000636800"/>
    </source>
</evidence>
<reference evidence="1 2" key="1">
    <citation type="journal article" date="2020" name="Nat. Food">
        <title>A phased Vanilla planifolia genome enables genetic improvement of flavour and production.</title>
        <authorList>
            <person name="Hasing T."/>
            <person name="Tang H."/>
            <person name="Brym M."/>
            <person name="Khazi F."/>
            <person name="Huang T."/>
            <person name="Chambers A.H."/>
        </authorList>
    </citation>
    <scope>NUCLEOTIDE SEQUENCE [LARGE SCALE GENOMIC DNA]</scope>
    <source>
        <tissue evidence="1">Leaf</tissue>
    </source>
</reference>
<sequence>MRSSLRRLRAFECRRSEPKEKREYRPPAVLDELVQASQDMQDMKSCYDCLLSAAAATANGAYEFSEALHEMGACLLEKTAMHEDDNTGRLLLMLGKAQFELQKIVDNYRAHIIQTISTPSECLLRELQILEDMKQQCDEKRDMYKLMLTAPRAKGRSRNAKGLSITAQQLQIAQEQYEEEANLFVFRLKSLKLGQSRSLLTQAARHHAAQVNFFRKGLKSLELIEPHVKFVAEQHHIDYSFSQLEDDDSYHYGDGDLSYDSSDVGELSFDYRLNEKVDDVHYFHRNSTNDKGLTDQEVFYFSQRSTSLSSQSAPISALNKFDFSKKVKEESPPSKKFHTYVLPTPLDVKSPTSSSTSISLSSAQLETNNHFPTQLWHSSPLVPHNLTELRDKNMLSPPQPSNESILPLKLHTSSTFDAKKDHKACLFRPHNQKFTSQELIFHTICCF</sequence>
<dbReference type="InterPro" id="IPR037488">
    <property type="entry name" value="At2g33490-like"/>
</dbReference>
<accession>A0A835PVX0</accession>
<evidence type="ECO:0000313" key="1">
    <source>
        <dbReference type="EMBL" id="KAG0461330.1"/>
    </source>
</evidence>
<dbReference type="EMBL" id="JADCNL010000011">
    <property type="protein sequence ID" value="KAG0461330.1"/>
    <property type="molecule type" value="Genomic_DNA"/>
</dbReference>
<protein>
    <recommendedName>
        <fullName evidence="3">BAR domain-containing protein</fullName>
    </recommendedName>
</protein>
<dbReference type="CDD" id="cd07307">
    <property type="entry name" value="BAR"/>
    <property type="match status" value="1"/>
</dbReference>
<evidence type="ECO:0008006" key="3">
    <source>
        <dbReference type="Google" id="ProtNLM"/>
    </source>
</evidence>
<dbReference type="InterPro" id="IPR027267">
    <property type="entry name" value="AH/BAR_dom_sf"/>
</dbReference>
<dbReference type="PANTHER" id="PTHR34119">
    <property type="entry name" value="HYDROXYPROLINE-RICH GLYCOPROTEIN-LIKE"/>
    <property type="match status" value="1"/>
</dbReference>
<name>A0A835PVX0_VANPL</name>
<dbReference type="PANTHER" id="PTHR34119:SF1">
    <property type="entry name" value="OS04G0394700 PROTEIN"/>
    <property type="match status" value="1"/>
</dbReference>